<dbReference type="EC" id="2.2.1.2" evidence="5 11"/>
<gene>
    <name evidence="11 13" type="primary">tal</name>
    <name evidence="13" type="ORF">D9V78_00330</name>
</gene>
<organism evidence="13 14">
    <name type="scientific">Buchnera aphidicola</name>
    <name type="common">Sarucallis kahawaluokalani</name>
    <dbReference type="NCBI Taxonomy" id="1241878"/>
    <lineage>
        <taxon>Bacteria</taxon>
        <taxon>Pseudomonadati</taxon>
        <taxon>Pseudomonadota</taxon>
        <taxon>Gammaproteobacteria</taxon>
        <taxon>Enterobacterales</taxon>
        <taxon>Erwiniaceae</taxon>
        <taxon>Buchnera</taxon>
    </lineage>
</organism>
<dbReference type="EMBL" id="CP032999">
    <property type="protein sequence ID" value="QCI25869.1"/>
    <property type="molecule type" value="Genomic_DNA"/>
</dbReference>
<evidence type="ECO:0000256" key="11">
    <source>
        <dbReference type="HAMAP-Rule" id="MF_00492"/>
    </source>
</evidence>
<dbReference type="Proteomes" id="UP000298685">
    <property type="component" value="Chromosome"/>
</dbReference>
<evidence type="ECO:0000256" key="2">
    <source>
        <dbReference type="ARBA" id="ARBA00004496"/>
    </source>
</evidence>
<evidence type="ECO:0000256" key="3">
    <source>
        <dbReference type="ARBA" id="ARBA00004857"/>
    </source>
</evidence>
<dbReference type="AlphaFoldDB" id="A0A4D6Y934"/>
<dbReference type="UniPathway" id="UPA00115">
    <property type="reaction ID" value="UER00414"/>
</dbReference>
<evidence type="ECO:0000256" key="1">
    <source>
        <dbReference type="ARBA" id="ARBA00003518"/>
    </source>
</evidence>
<evidence type="ECO:0000256" key="6">
    <source>
        <dbReference type="ARBA" id="ARBA00022490"/>
    </source>
</evidence>
<sequence>MNQLNDLKKFTRIVVDSGDISEISAYKPSDATTNPSLILKTIFIPGYKKLIQDAIHYGKQHGRSEKDKIIYASDKIVVNIGAEILKHIPGRVSSEIDARISFDQFLCIEKAKRIINMYEDLGISRSKVLIKLAATWECIQAARELEKDNINCNLTLLFSFAQAKACAEANVFLISPFVGRIYDWYYENKLIEKYHSSIDPGVLSVKKIYSYYKKHNYKTIIMGASFRNIEQILELSGCDCLTISPVLLEKLQNNSNRVTRKLIPSDRIIKPTSCLTEPNFRWEHNQDRMAVEKLSEGIRQFSLDQEKLEKILYSMF</sequence>
<name>A0A4D6Y934_9GAMM</name>
<evidence type="ECO:0000256" key="5">
    <source>
        <dbReference type="ARBA" id="ARBA00013151"/>
    </source>
</evidence>
<dbReference type="NCBIfam" id="NF009001">
    <property type="entry name" value="PRK12346.1"/>
    <property type="match status" value="1"/>
</dbReference>
<dbReference type="GO" id="GO:0005975">
    <property type="term" value="P:carbohydrate metabolic process"/>
    <property type="evidence" value="ECO:0007669"/>
    <property type="project" value="InterPro"/>
</dbReference>
<dbReference type="NCBIfam" id="TIGR00874">
    <property type="entry name" value="talAB"/>
    <property type="match status" value="1"/>
</dbReference>
<keyword evidence="9 11" id="KW-0704">Schiff base</keyword>
<dbReference type="PROSITE" id="PS00958">
    <property type="entry name" value="TRANSALDOLASE_2"/>
    <property type="match status" value="1"/>
</dbReference>
<reference evidence="13 14" key="1">
    <citation type="submission" date="2018-10" db="EMBL/GenBank/DDBJ databases">
        <title>Comparative functional genomics of the obligate endosymbiont Buchnera aphidicola.</title>
        <authorList>
            <person name="Chong R.A."/>
        </authorList>
    </citation>
    <scope>NUCLEOTIDE SEQUENCE [LARGE SCALE GENOMIC DNA]</scope>
    <source>
        <strain evidence="13 14">Ska</strain>
    </source>
</reference>
<comment type="function">
    <text evidence="1 11 12">Transaldolase is important for the balance of metabolites in the pentose-phosphate pathway.</text>
</comment>
<dbReference type="InterPro" id="IPR013785">
    <property type="entry name" value="Aldolase_TIM"/>
</dbReference>
<dbReference type="GO" id="GO:0005829">
    <property type="term" value="C:cytosol"/>
    <property type="evidence" value="ECO:0007669"/>
    <property type="project" value="TreeGrafter"/>
</dbReference>
<comment type="pathway">
    <text evidence="3 11 12">Carbohydrate degradation; pentose phosphate pathway; D-glyceraldehyde 3-phosphate and beta-D-fructose 6-phosphate from D-ribose 5-phosphate and D-xylulose 5-phosphate (non-oxidative stage): step 2/3.</text>
</comment>
<evidence type="ECO:0000313" key="13">
    <source>
        <dbReference type="EMBL" id="QCI25869.1"/>
    </source>
</evidence>
<dbReference type="GO" id="GO:0004801">
    <property type="term" value="F:transaldolase activity"/>
    <property type="evidence" value="ECO:0007669"/>
    <property type="project" value="UniProtKB-UniRule"/>
</dbReference>
<evidence type="ECO:0000256" key="4">
    <source>
        <dbReference type="ARBA" id="ARBA00008012"/>
    </source>
</evidence>
<evidence type="ECO:0000313" key="14">
    <source>
        <dbReference type="Proteomes" id="UP000298685"/>
    </source>
</evidence>
<comment type="catalytic activity">
    <reaction evidence="10 11 12">
        <text>D-sedoheptulose 7-phosphate + D-glyceraldehyde 3-phosphate = D-erythrose 4-phosphate + beta-D-fructose 6-phosphate</text>
        <dbReference type="Rhea" id="RHEA:17053"/>
        <dbReference type="ChEBI" id="CHEBI:16897"/>
        <dbReference type="ChEBI" id="CHEBI:57483"/>
        <dbReference type="ChEBI" id="CHEBI:57634"/>
        <dbReference type="ChEBI" id="CHEBI:59776"/>
        <dbReference type="EC" id="2.2.1.2"/>
    </reaction>
</comment>
<dbReference type="FunFam" id="3.20.20.70:FF:000002">
    <property type="entry name" value="Transaldolase"/>
    <property type="match status" value="1"/>
</dbReference>
<dbReference type="InterPro" id="IPR018225">
    <property type="entry name" value="Transaldolase_AS"/>
</dbReference>
<dbReference type="InterPro" id="IPR001585">
    <property type="entry name" value="TAL/FSA"/>
</dbReference>
<dbReference type="CDD" id="cd00957">
    <property type="entry name" value="Transaldolase_TalAB"/>
    <property type="match status" value="1"/>
</dbReference>
<evidence type="ECO:0000256" key="7">
    <source>
        <dbReference type="ARBA" id="ARBA00022679"/>
    </source>
</evidence>
<evidence type="ECO:0000256" key="10">
    <source>
        <dbReference type="ARBA" id="ARBA00048810"/>
    </source>
</evidence>
<dbReference type="PROSITE" id="PS01054">
    <property type="entry name" value="TRANSALDOLASE_1"/>
    <property type="match status" value="1"/>
</dbReference>
<dbReference type="HAMAP" id="MF_00492">
    <property type="entry name" value="Transaldolase_1"/>
    <property type="match status" value="1"/>
</dbReference>
<keyword evidence="6 11" id="KW-0963">Cytoplasm</keyword>
<dbReference type="InterPro" id="IPR004730">
    <property type="entry name" value="Transaldolase_1"/>
</dbReference>
<feature type="active site" description="Schiff-base intermediate with substrate" evidence="11">
    <location>
        <position position="131"/>
    </location>
</feature>
<comment type="similarity">
    <text evidence="4 11 12">Belongs to the transaldolase family. Type 1 subfamily.</text>
</comment>
<evidence type="ECO:0000256" key="9">
    <source>
        <dbReference type="ARBA" id="ARBA00023270"/>
    </source>
</evidence>
<dbReference type="Pfam" id="PF00923">
    <property type="entry name" value="TAL_FSA"/>
    <property type="match status" value="1"/>
</dbReference>
<dbReference type="SUPFAM" id="SSF51569">
    <property type="entry name" value="Aldolase"/>
    <property type="match status" value="1"/>
</dbReference>
<dbReference type="OrthoDB" id="9809101at2"/>
<comment type="subcellular location">
    <subcellularLocation>
        <location evidence="2 11">Cytoplasm</location>
    </subcellularLocation>
</comment>
<keyword evidence="8 11" id="KW-0570">Pentose shunt</keyword>
<dbReference type="PANTHER" id="PTHR10683:SF16">
    <property type="entry name" value="TRANSALDOLASE A"/>
    <property type="match status" value="1"/>
</dbReference>
<accession>A0A4D6Y934</accession>
<evidence type="ECO:0000256" key="8">
    <source>
        <dbReference type="ARBA" id="ARBA00023126"/>
    </source>
</evidence>
<dbReference type="RefSeq" id="WP_158350303.1">
    <property type="nucleotide sequence ID" value="NZ_CP032999.1"/>
</dbReference>
<evidence type="ECO:0000256" key="12">
    <source>
        <dbReference type="RuleBase" id="RU004155"/>
    </source>
</evidence>
<dbReference type="GO" id="GO:0006098">
    <property type="term" value="P:pentose-phosphate shunt"/>
    <property type="evidence" value="ECO:0007669"/>
    <property type="project" value="UniProtKB-UniRule"/>
</dbReference>
<protein>
    <recommendedName>
        <fullName evidence="5 11">Transaldolase</fullName>
        <ecNumber evidence="5 11">2.2.1.2</ecNumber>
    </recommendedName>
</protein>
<dbReference type="PANTHER" id="PTHR10683">
    <property type="entry name" value="TRANSALDOLASE"/>
    <property type="match status" value="1"/>
</dbReference>
<keyword evidence="7 11" id="KW-0808">Transferase</keyword>
<dbReference type="Gene3D" id="3.20.20.70">
    <property type="entry name" value="Aldolase class I"/>
    <property type="match status" value="1"/>
</dbReference>
<proteinExistence type="inferred from homology"/>